<keyword evidence="3" id="KW-1185">Reference proteome</keyword>
<dbReference type="EnsemblPlants" id="Ma08_t21310.1">
    <property type="protein sequence ID" value="Ma08_p21310.1"/>
    <property type="gene ID" value="Ma08_g21310"/>
</dbReference>
<gene>
    <name evidence="1" type="ORF">GSMUA_82120.1</name>
</gene>
<evidence type="ECO:0000313" key="1">
    <source>
        <dbReference type="EMBL" id="CAG1832292.1"/>
    </source>
</evidence>
<organism evidence="2 3">
    <name type="scientific">Musa acuminata subsp. malaccensis</name>
    <name type="common">Wild banana</name>
    <name type="synonym">Musa malaccensis</name>
    <dbReference type="NCBI Taxonomy" id="214687"/>
    <lineage>
        <taxon>Eukaryota</taxon>
        <taxon>Viridiplantae</taxon>
        <taxon>Streptophyta</taxon>
        <taxon>Embryophyta</taxon>
        <taxon>Tracheophyta</taxon>
        <taxon>Spermatophyta</taxon>
        <taxon>Magnoliopsida</taxon>
        <taxon>Liliopsida</taxon>
        <taxon>Zingiberales</taxon>
        <taxon>Musaceae</taxon>
        <taxon>Musa</taxon>
    </lineage>
</organism>
<dbReference type="EMBL" id="HG996472">
    <property type="protein sequence ID" value="CAG1832292.1"/>
    <property type="molecule type" value="Genomic_DNA"/>
</dbReference>
<dbReference type="AlphaFoldDB" id="A0A804K952"/>
<accession>A0A804K952</accession>
<evidence type="ECO:0000313" key="3">
    <source>
        <dbReference type="Proteomes" id="UP000012960"/>
    </source>
</evidence>
<evidence type="ECO:0000313" key="2">
    <source>
        <dbReference type="EnsemblPlants" id="Ma08_p21310.1"/>
    </source>
</evidence>
<reference evidence="1" key="1">
    <citation type="submission" date="2021-03" db="EMBL/GenBank/DDBJ databases">
        <authorList>
            <consortium name="Genoscope - CEA"/>
            <person name="William W."/>
        </authorList>
    </citation>
    <scope>NUCLEOTIDE SEQUENCE</scope>
    <source>
        <strain evidence="1">Doubled-haploid Pahang</strain>
    </source>
</reference>
<sequence>MPKCSIVKQGTDDTGQLPAINVLQTDPNISFALLAGVMLHINPVYGGMTSRIIPMDVDKHQVTNQVGPRNDARPTVQMHFKLSADKNLGSDNQGLDKLVSH</sequence>
<reference evidence="2" key="2">
    <citation type="submission" date="2021-05" db="UniProtKB">
        <authorList>
            <consortium name="EnsemblPlants"/>
        </authorList>
    </citation>
    <scope>IDENTIFICATION</scope>
    <source>
        <strain evidence="2">subsp. malaccensis</strain>
    </source>
</reference>
<dbReference type="Proteomes" id="UP000012960">
    <property type="component" value="Unplaced"/>
</dbReference>
<name>A0A804K952_MUSAM</name>
<protein>
    <submittedName>
        <fullName evidence="1">(wild Malaysian banana) hypothetical protein</fullName>
    </submittedName>
</protein>
<dbReference type="InParanoid" id="A0A804K952"/>
<dbReference type="Gramene" id="Ma08_t21310.1">
    <property type="protein sequence ID" value="Ma08_p21310.1"/>
    <property type="gene ID" value="Ma08_g21310"/>
</dbReference>
<proteinExistence type="predicted"/>